<accession>A0ABU1N6Z0</accession>
<organism evidence="1 2">
    <name type="scientific">Caulobacter rhizosphaerae</name>
    <dbReference type="NCBI Taxonomy" id="2010972"/>
    <lineage>
        <taxon>Bacteria</taxon>
        <taxon>Pseudomonadati</taxon>
        <taxon>Pseudomonadota</taxon>
        <taxon>Alphaproteobacteria</taxon>
        <taxon>Caulobacterales</taxon>
        <taxon>Caulobacteraceae</taxon>
        <taxon>Caulobacter</taxon>
    </lineage>
</organism>
<name>A0ABU1N6Z0_9CAUL</name>
<evidence type="ECO:0008006" key="3">
    <source>
        <dbReference type="Google" id="ProtNLM"/>
    </source>
</evidence>
<protein>
    <recommendedName>
        <fullName evidence="3">Sulfotransferase family protein</fullName>
    </recommendedName>
</protein>
<reference evidence="1 2" key="1">
    <citation type="submission" date="2023-07" db="EMBL/GenBank/DDBJ databases">
        <title>Sorghum-associated microbial communities from plants grown in Nebraska, USA.</title>
        <authorList>
            <person name="Schachtman D."/>
        </authorList>
    </citation>
    <scope>NUCLEOTIDE SEQUENCE [LARGE SCALE GENOMIC DNA]</scope>
    <source>
        <strain evidence="1 2">DS2154</strain>
    </source>
</reference>
<dbReference type="SUPFAM" id="SSF52540">
    <property type="entry name" value="P-loop containing nucleoside triphosphate hydrolases"/>
    <property type="match status" value="1"/>
</dbReference>
<sequence>MLRSTPLPPEAALTGRARALAYPEHTAAGLAALNGAIPAASALALTPEALKAEAIRRAGGPVDFGPAPLDEPLSVLCRSLNEEVELHALGRLQVFNQLAGLLTMRLRFEDLWRRHPEILDQPVERPIVVIGLPRSGTTILHRLLSRDPAKRSSPFWEQVAPLPDGDPTAPQPDPDPRLVRMRQSLDMLDKVVPDLKLMHELTADQPDEDISLLIFAFASLQFEWSYRVPSYSRWHQAFDHTEGYRYFRRVLQTLQWLRGGERWVLKAPQHLEQLKPLLSVFPDAILVQTHRDPVPAIISLASLTTYGGRRYYDHPNPHAVGADMASIVERLLRKGVEDRPEDEGRFVDIQFTDLIADPLSCVRRIYAVAGDALSSEAASAMQAWIDDNRQGKHGGHEYAAEDFGLDAGDLRRRLGFYQERFSIPVDRRFAV</sequence>
<dbReference type="RefSeq" id="WP_310035429.1">
    <property type="nucleotide sequence ID" value="NZ_JAVDRL010000022.1"/>
</dbReference>
<dbReference type="InterPro" id="IPR027417">
    <property type="entry name" value="P-loop_NTPase"/>
</dbReference>
<dbReference type="Gene3D" id="3.40.50.300">
    <property type="entry name" value="P-loop containing nucleotide triphosphate hydrolases"/>
    <property type="match status" value="1"/>
</dbReference>
<comment type="caution">
    <text evidence="1">The sequence shown here is derived from an EMBL/GenBank/DDBJ whole genome shotgun (WGS) entry which is preliminary data.</text>
</comment>
<proteinExistence type="predicted"/>
<gene>
    <name evidence="1" type="ORF">J2800_004990</name>
</gene>
<evidence type="ECO:0000313" key="1">
    <source>
        <dbReference type="EMBL" id="MDR6534219.1"/>
    </source>
</evidence>
<dbReference type="InterPro" id="IPR052736">
    <property type="entry name" value="Stf3_sulfotransferase"/>
</dbReference>
<keyword evidence="2" id="KW-1185">Reference proteome</keyword>
<dbReference type="Proteomes" id="UP001262754">
    <property type="component" value="Unassembled WGS sequence"/>
</dbReference>
<dbReference type="Pfam" id="PF13469">
    <property type="entry name" value="Sulfotransfer_3"/>
    <property type="match status" value="1"/>
</dbReference>
<evidence type="ECO:0000313" key="2">
    <source>
        <dbReference type="Proteomes" id="UP001262754"/>
    </source>
</evidence>
<dbReference type="EMBL" id="JAVDRL010000022">
    <property type="protein sequence ID" value="MDR6534219.1"/>
    <property type="molecule type" value="Genomic_DNA"/>
</dbReference>
<dbReference type="PANTHER" id="PTHR36451:SF1">
    <property type="entry name" value="OMEGA-HYDROXY-BETA-DIHYDROMENAQUINONE-9 SULFOTRANSFERASE STF3"/>
    <property type="match status" value="1"/>
</dbReference>
<dbReference type="PANTHER" id="PTHR36451">
    <property type="entry name" value="PAPS-DEPENDENT SULFOTRANSFERASE STF3"/>
    <property type="match status" value="1"/>
</dbReference>